<comment type="caution">
    <text evidence="1">The sequence shown here is derived from an EMBL/GenBank/DDBJ whole genome shotgun (WGS) entry which is preliminary data.</text>
</comment>
<name>A0A919YCY2_9BACL</name>
<reference evidence="1 2" key="1">
    <citation type="submission" date="2021-03" db="EMBL/GenBank/DDBJ databases">
        <title>Antimicrobial resistance genes in bacteria isolated from Japanese honey, and their potential for conferring macrolide and lincosamide resistance in the American foulbrood pathogen Paenibacillus larvae.</title>
        <authorList>
            <person name="Okamoto M."/>
            <person name="Kumagai M."/>
            <person name="Kanamori H."/>
            <person name="Takamatsu D."/>
        </authorList>
    </citation>
    <scope>NUCLEOTIDE SEQUENCE [LARGE SCALE GENOMIC DNA]</scope>
    <source>
        <strain evidence="1 2">J34TS1</strain>
    </source>
</reference>
<protein>
    <recommendedName>
        <fullName evidence="3">SWIM zinc finger domain-containing protein</fullName>
    </recommendedName>
</protein>
<dbReference type="RefSeq" id="WP_212979849.1">
    <property type="nucleotide sequence ID" value="NZ_AP025343.1"/>
</dbReference>
<evidence type="ECO:0000313" key="1">
    <source>
        <dbReference type="EMBL" id="GIO49326.1"/>
    </source>
</evidence>
<proteinExistence type="predicted"/>
<keyword evidence="2" id="KW-1185">Reference proteome</keyword>
<dbReference type="EMBL" id="BORT01000021">
    <property type="protein sequence ID" value="GIO49326.1"/>
    <property type="molecule type" value="Genomic_DNA"/>
</dbReference>
<dbReference type="Proteomes" id="UP000682811">
    <property type="component" value="Unassembled WGS sequence"/>
</dbReference>
<dbReference type="AlphaFoldDB" id="A0A919YCY2"/>
<sequence length="471" mass="54019">MKSNQSNSKSIADHLAELSKDELITLLVNFSEEIREVEQALALKFMDVGGKKSLSQYKKIIRASIKQHADRHGFVTYRKVPYAVTGAEKVMEKANEVAKKGEHLQAAEIIFTILHEMGDLLQLCDDSDGIVGGLIHECLSSIHDISVELENSASKERPVLFKMLLEEALHPNLQGWSEWKLSLLNSAIYVMKATSEKDLWSAQLDNMENQEKNESFYSSYFFEGAAELRYKVIQKFEGEDNAAEFLQSHLDMKDFREKAIASAIHDRDYNKALELAEQGERKDAAEGLPGLVHKWKEYRYEIYGLTHQVEQQIQLAEEFALSGEYEYYLLLQELYGKDAWQAAYEEFLNKLEAKGVGNWRAAELYPRVLVEEGETSRLMEYVRKNKWSVLQYYPHLVGDYTEEVFLLFTQIITEEAANSTNRKEYQKVCKKIRSLIKAGGAVPAGEVIEQLRNDYPYRPALLDELGKIKID</sequence>
<accession>A0A919YCY2</accession>
<evidence type="ECO:0008006" key="3">
    <source>
        <dbReference type="Google" id="ProtNLM"/>
    </source>
</evidence>
<evidence type="ECO:0000313" key="2">
    <source>
        <dbReference type="Proteomes" id="UP000682811"/>
    </source>
</evidence>
<organism evidence="1 2">
    <name type="scientific">Paenibacillus azoreducens</name>
    <dbReference type="NCBI Taxonomy" id="116718"/>
    <lineage>
        <taxon>Bacteria</taxon>
        <taxon>Bacillati</taxon>
        <taxon>Bacillota</taxon>
        <taxon>Bacilli</taxon>
        <taxon>Bacillales</taxon>
        <taxon>Paenibacillaceae</taxon>
        <taxon>Paenibacillus</taxon>
    </lineage>
</organism>
<gene>
    <name evidence="1" type="ORF">J34TS1_40910</name>
</gene>